<sequence length="326" mass="36254">MHKGRQITTSGVIALSGLNKEVVASFYEEVISRYLLISWVHDIRLMTTAKVASGYVGYLTRSRAKELKVERFLLLSLVKNPEMRSTEEVEYRCRTLLNPRNCTATNVTAADDGDSERQEDMTSKSLHHFHSVIPAGFPIIAQGWVVKDYGVVEDTVRLKERAAFEKERRHGGAGMPVSVDNDLIDVSEESAHRRHSLAGDLMRALLTEHVPRDSRIVLRRATPPWSLPLLGGVAPEEGERWRRHLQRTRRLEGATTTWWGGPAGRAVSLAVPVRFESPPAVEVACGAGGSVFRFGKVAVLCCSCYRRSSWYVDIAPQPARCSATSS</sequence>
<name>A0ABD0YHT6_9HEMI</name>
<dbReference type="AlphaFoldDB" id="A0ABD0YHT6"/>
<dbReference type="EMBL" id="JBFDAA010000007">
    <property type="protein sequence ID" value="KAL1130861.1"/>
    <property type="molecule type" value="Genomic_DNA"/>
</dbReference>
<proteinExistence type="predicted"/>
<evidence type="ECO:0000313" key="2">
    <source>
        <dbReference type="Proteomes" id="UP001558652"/>
    </source>
</evidence>
<reference evidence="1 2" key="1">
    <citation type="submission" date="2024-07" db="EMBL/GenBank/DDBJ databases">
        <title>Chromosome-level genome assembly of the water stick insect Ranatra chinensis (Heteroptera: Nepidae).</title>
        <authorList>
            <person name="Liu X."/>
        </authorList>
    </citation>
    <scope>NUCLEOTIDE SEQUENCE [LARGE SCALE GENOMIC DNA]</scope>
    <source>
        <strain evidence="1">Cailab_2021Rc</strain>
        <tissue evidence="1">Muscle</tissue>
    </source>
</reference>
<gene>
    <name evidence="1" type="ORF">AAG570_012102</name>
</gene>
<dbReference type="Proteomes" id="UP001558652">
    <property type="component" value="Unassembled WGS sequence"/>
</dbReference>
<accession>A0ABD0YHT6</accession>
<protein>
    <submittedName>
        <fullName evidence="1">Uncharacterized protein</fullName>
    </submittedName>
</protein>
<comment type="caution">
    <text evidence="1">The sequence shown here is derived from an EMBL/GenBank/DDBJ whole genome shotgun (WGS) entry which is preliminary data.</text>
</comment>
<evidence type="ECO:0000313" key="1">
    <source>
        <dbReference type="EMBL" id="KAL1130861.1"/>
    </source>
</evidence>
<keyword evidence="2" id="KW-1185">Reference proteome</keyword>
<organism evidence="1 2">
    <name type="scientific">Ranatra chinensis</name>
    <dbReference type="NCBI Taxonomy" id="642074"/>
    <lineage>
        <taxon>Eukaryota</taxon>
        <taxon>Metazoa</taxon>
        <taxon>Ecdysozoa</taxon>
        <taxon>Arthropoda</taxon>
        <taxon>Hexapoda</taxon>
        <taxon>Insecta</taxon>
        <taxon>Pterygota</taxon>
        <taxon>Neoptera</taxon>
        <taxon>Paraneoptera</taxon>
        <taxon>Hemiptera</taxon>
        <taxon>Heteroptera</taxon>
        <taxon>Panheteroptera</taxon>
        <taxon>Nepomorpha</taxon>
        <taxon>Nepidae</taxon>
        <taxon>Ranatrinae</taxon>
        <taxon>Ranatra</taxon>
    </lineage>
</organism>